<feature type="region of interest" description="Disordered" evidence="4">
    <location>
        <begin position="96"/>
        <end position="147"/>
    </location>
</feature>
<dbReference type="SUPFAM" id="SSF50978">
    <property type="entry name" value="WD40 repeat-like"/>
    <property type="match status" value="1"/>
</dbReference>
<dbReference type="InterPro" id="IPR036322">
    <property type="entry name" value="WD40_repeat_dom_sf"/>
</dbReference>
<feature type="region of interest" description="Disordered" evidence="4">
    <location>
        <begin position="218"/>
        <end position="240"/>
    </location>
</feature>
<keyword evidence="6" id="KW-1185">Reference proteome</keyword>
<dbReference type="SMART" id="SM00320">
    <property type="entry name" value="WD40"/>
    <property type="match status" value="6"/>
</dbReference>
<evidence type="ECO:0000313" key="5">
    <source>
        <dbReference type="EMBL" id="CAI9772014.1"/>
    </source>
</evidence>
<evidence type="ECO:0000256" key="3">
    <source>
        <dbReference type="PROSITE-ProRule" id="PRU00221"/>
    </source>
</evidence>
<protein>
    <submittedName>
        <fullName evidence="5">Uncharacterized protein</fullName>
    </submittedName>
</protein>
<keyword evidence="2" id="KW-0677">Repeat</keyword>
<keyword evidence="1 3" id="KW-0853">WD repeat</keyword>
<dbReference type="Pfam" id="PF00400">
    <property type="entry name" value="WD40"/>
    <property type="match status" value="4"/>
</dbReference>
<evidence type="ECO:0000256" key="4">
    <source>
        <dbReference type="SAM" id="MobiDB-lite"/>
    </source>
</evidence>
<dbReference type="InterPro" id="IPR015943">
    <property type="entry name" value="WD40/YVTN_repeat-like_dom_sf"/>
</dbReference>
<evidence type="ECO:0000256" key="2">
    <source>
        <dbReference type="ARBA" id="ARBA00022737"/>
    </source>
</evidence>
<feature type="repeat" description="WD" evidence="3">
    <location>
        <begin position="408"/>
        <end position="443"/>
    </location>
</feature>
<dbReference type="PROSITE" id="PS50294">
    <property type="entry name" value="WD_REPEATS_REGION"/>
    <property type="match status" value="3"/>
</dbReference>
<dbReference type="PROSITE" id="PS50082">
    <property type="entry name" value="WD_REPEATS_2"/>
    <property type="match status" value="4"/>
</dbReference>
<accession>A0AAD2E004</accession>
<dbReference type="PANTHER" id="PTHR14221">
    <property type="entry name" value="WD REPEAT DOMAIN 44"/>
    <property type="match status" value="1"/>
</dbReference>
<feature type="repeat" description="WD" evidence="3">
    <location>
        <begin position="264"/>
        <end position="305"/>
    </location>
</feature>
<proteinExistence type="predicted"/>
<feature type="compositionally biased region" description="Low complexity" evidence="4">
    <location>
        <begin position="134"/>
        <end position="144"/>
    </location>
</feature>
<dbReference type="AlphaFoldDB" id="A0AAD2E004"/>
<dbReference type="PANTHER" id="PTHR14221:SF57">
    <property type="entry name" value="TRANSDUCIN_WD40 REPEAT-LIKE SUPERFAMILY PROTEIN"/>
    <property type="match status" value="1"/>
</dbReference>
<sequence>MGSFRDEEEESQFFDASDHIAPALELGSDCPSINNWEYDVWIGSPQSVRERRRKFVRWMGLNPDKLGDNSVDVYDDEGGVFREKIDRIMESTGAVEKTSNFEDEFSSSRSSMSSWTTDGFDSSGVGSTENFAYESGNSNSGIESSADDLKEEGRLRKLHVGESDQLLIHKEFNNIYQLCPSAQQLVQGEMEFNGNNARVMNNMKGRWLTRLRSFTCMTSGNERSDDPRSNSSSQAQGTRVHRVRVRHCQRRLKELSALFTGQDIQAHDGSILTMKFNLDGQYLASAGEDKIVRVWQVVEDERSDNADITDADPSCIYFSVNHLSELAHLTVEKDKTNKSTSLKKTPDSACIILPPKVFRILEKPLHVLQGHSGEILDISWSKNNCLLSSSVDKTVRLWRVGCDQCLKVFSHSDYVTCVQFYPTNDDYFISGSIDRKVRIWTISGCQVVDWTEIKDIITAVSYRPDGQVCVIGSISGSCYFFNVSDNHFELEVQVCLTSKKKSPCKRITGFQFSPQDPSKVLVTCADSRVRILSGVNVIAKYKGLRSWGNQIHASFTSDGRHIVSASEDSNVYMWNYIGGEKYPALHPKSSRSFEYFSSDASIAIPWSGLKIEFFLDSSPKGSATWPEEKLSMSSPHSVTSTLCKSRYKLFKTSCQSSSISHAWDKEAGWHVRSMAGPNPSMLLCLRIFEDADPVGLFKLQPGCQLANRSVGLSGAGACGRYSFGGNSGERLLLRLLVDWFE</sequence>
<dbReference type="InterPro" id="IPR040324">
    <property type="entry name" value="WDR44/Dgr2"/>
</dbReference>
<evidence type="ECO:0000313" key="6">
    <source>
        <dbReference type="Proteomes" id="UP000834106"/>
    </source>
</evidence>
<dbReference type="PRINTS" id="PR00320">
    <property type="entry name" value="GPROTEINBRPT"/>
</dbReference>
<dbReference type="Gene3D" id="2.130.10.10">
    <property type="entry name" value="YVTN repeat-like/Quinoprotein amine dehydrogenase"/>
    <property type="match status" value="1"/>
</dbReference>
<name>A0AAD2E004_9LAMI</name>
<reference evidence="5" key="1">
    <citation type="submission" date="2023-05" db="EMBL/GenBank/DDBJ databases">
        <authorList>
            <person name="Huff M."/>
        </authorList>
    </citation>
    <scope>NUCLEOTIDE SEQUENCE</scope>
</reference>
<dbReference type="EMBL" id="OU503047">
    <property type="protein sequence ID" value="CAI9772014.1"/>
    <property type="molecule type" value="Genomic_DNA"/>
</dbReference>
<dbReference type="Proteomes" id="UP000834106">
    <property type="component" value="Chromosome 12"/>
</dbReference>
<evidence type="ECO:0000256" key="1">
    <source>
        <dbReference type="ARBA" id="ARBA00022574"/>
    </source>
</evidence>
<gene>
    <name evidence="5" type="ORF">FPE_LOCUS19444</name>
</gene>
<feature type="repeat" description="WD" evidence="3">
    <location>
        <begin position="368"/>
        <end position="408"/>
    </location>
</feature>
<dbReference type="InterPro" id="IPR020472">
    <property type="entry name" value="WD40_PAC1"/>
</dbReference>
<feature type="repeat" description="WD" evidence="3">
    <location>
        <begin position="554"/>
        <end position="575"/>
    </location>
</feature>
<feature type="compositionally biased region" description="Polar residues" evidence="4">
    <location>
        <begin position="115"/>
        <end position="130"/>
    </location>
</feature>
<organism evidence="5 6">
    <name type="scientific">Fraxinus pennsylvanica</name>
    <dbReference type="NCBI Taxonomy" id="56036"/>
    <lineage>
        <taxon>Eukaryota</taxon>
        <taxon>Viridiplantae</taxon>
        <taxon>Streptophyta</taxon>
        <taxon>Embryophyta</taxon>
        <taxon>Tracheophyta</taxon>
        <taxon>Spermatophyta</taxon>
        <taxon>Magnoliopsida</taxon>
        <taxon>eudicotyledons</taxon>
        <taxon>Gunneridae</taxon>
        <taxon>Pentapetalae</taxon>
        <taxon>asterids</taxon>
        <taxon>lamiids</taxon>
        <taxon>Lamiales</taxon>
        <taxon>Oleaceae</taxon>
        <taxon>Oleeae</taxon>
        <taxon>Fraxinus</taxon>
    </lineage>
</organism>
<dbReference type="InterPro" id="IPR001680">
    <property type="entry name" value="WD40_rpt"/>
</dbReference>